<evidence type="ECO:0000313" key="6">
    <source>
        <dbReference type="Proteomes" id="UP000235460"/>
    </source>
</evidence>
<feature type="domain" description="4Fe-4S ferredoxin-type" evidence="4">
    <location>
        <begin position="94"/>
        <end position="123"/>
    </location>
</feature>
<dbReference type="InterPro" id="IPR017900">
    <property type="entry name" value="4Fe4S_Fe_S_CS"/>
</dbReference>
<reference evidence="5 6" key="1">
    <citation type="submission" date="2018-01" db="EMBL/GenBank/DDBJ databases">
        <title>Metagenomic assembled genomes from two thermal pools in the Uzon Caldera, Kamchatka, Russia.</title>
        <authorList>
            <person name="Wilkins L."/>
            <person name="Ettinger C."/>
        </authorList>
    </citation>
    <scope>NUCLEOTIDE SEQUENCE [LARGE SCALE GENOMIC DNA]</scope>
    <source>
        <strain evidence="5">ZAV-08</strain>
    </source>
</reference>
<name>A0A2N7PQG8_9BACT</name>
<evidence type="ECO:0000256" key="1">
    <source>
        <dbReference type="ARBA" id="ARBA00022723"/>
    </source>
</evidence>
<keyword evidence="1" id="KW-0479">Metal-binding</keyword>
<dbReference type="PROSITE" id="PS51379">
    <property type="entry name" value="4FE4S_FER_2"/>
    <property type="match status" value="2"/>
</dbReference>
<dbReference type="Gene3D" id="3.40.50.300">
    <property type="entry name" value="P-loop containing nucleotide triphosphate hydrolases"/>
    <property type="match status" value="1"/>
</dbReference>
<dbReference type="Proteomes" id="UP000235460">
    <property type="component" value="Unassembled WGS sequence"/>
</dbReference>
<evidence type="ECO:0000256" key="3">
    <source>
        <dbReference type="ARBA" id="ARBA00023014"/>
    </source>
</evidence>
<gene>
    <name evidence="5" type="ORF">C0190_00805</name>
</gene>
<protein>
    <submittedName>
        <fullName evidence="5">(4Fe-4S)-binding protein</fullName>
    </submittedName>
</protein>
<dbReference type="InterPro" id="IPR017896">
    <property type="entry name" value="4Fe4S_Fe-S-bd"/>
</dbReference>
<dbReference type="PANTHER" id="PTHR43063">
    <property type="entry name" value="4FE-4S CLUSTER CONTAINING PARA FAMILY ATPASE PROTEIN"/>
    <property type="match status" value="1"/>
</dbReference>
<dbReference type="SUPFAM" id="SSF54862">
    <property type="entry name" value="4Fe-4S ferredoxins"/>
    <property type="match status" value="1"/>
</dbReference>
<dbReference type="Gene3D" id="3.30.70.20">
    <property type="match status" value="1"/>
</dbReference>
<accession>A0A2N7PQG8</accession>
<evidence type="ECO:0000313" key="5">
    <source>
        <dbReference type="EMBL" id="PMP68901.1"/>
    </source>
</evidence>
<evidence type="ECO:0000256" key="2">
    <source>
        <dbReference type="ARBA" id="ARBA00023004"/>
    </source>
</evidence>
<dbReference type="AlphaFoldDB" id="A0A2N7PQG8"/>
<dbReference type="Pfam" id="PF00037">
    <property type="entry name" value="Fer4"/>
    <property type="match status" value="1"/>
</dbReference>
<keyword evidence="2" id="KW-0408">Iron</keyword>
<dbReference type="PANTHER" id="PTHR43063:SF1">
    <property type="entry name" value="4FE-4S CLUSTER CONTAINING PARA FAMILY ATPASE PROTEIN"/>
    <property type="match status" value="1"/>
</dbReference>
<sequence>MIIAVASGKGGTGKTTIAVNLALSLENVQLVDCDVEEPNVHIFLNPEIFEIHSVKTVIPQIDKEKCTYCRKCSEICVYNALSVIKLGNYEKPHGEVVFFSHLCHGCEGCILLCPEKAINRGEREVGIVKIGKKENVRFIEGRLNISEILAPTVIEMAKSFINKNIPAIIDAPPGTSCSVVASLKDANFCILVTEPTPFGLHDLEIAYEVTKVLKIPSGVVINKSEDDTLIENFCQKNNIPILMKIPFDKKIAEVYSKGWALIEAFPEYKEKFLELFKKIKELQK</sequence>
<dbReference type="InterPro" id="IPR027417">
    <property type="entry name" value="P-loop_NTPase"/>
</dbReference>
<comment type="caution">
    <text evidence="5">The sequence shown here is derived from an EMBL/GenBank/DDBJ whole genome shotgun (WGS) entry which is preliminary data.</text>
</comment>
<organism evidence="5 6">
    <name type="scientific">Thermodesulfobacterium geofontis</name>
    <dbReference type="NCBI Taxonomy" id="1295609"/>
    <lineage>
        <taxon>Bacteria</taxon>
        <taxon>Pseudomonadati</taxon>
        <taxon>Thermodesulfobacteriota</taxon>
        <taxon>Thermodesulfobacteria</taxon>
        <taxon>Thermodesulfobacteriales</taxon>
        <taxon>Thermodesulfobacteriaceae</taxon>
        <taxon>Thermodesulfobacterium</taxon>
    </lineage>
</organism>
<dbReference type="GO" id="GO:0051536">
    <property type="term" value="F:iron-sulfur cluster binding"/>
    <property type="evidence" value="ECO:0007669"/>
    <property type="project" value="UniProtKB-KW"/>
</dbReference>
<dbReference type="Pfam" id="PF01656">
    <property type="entry name" value="CbiA"/>
    <property type="match status" value="1"/>
</dbReference>
<proteinExistence type="predicted"/>
<evidence type="ECO:0000259" key="4">
    <source>
        <dbReference type="PROSITE" id="PS51379"/>
    </source>
</evidence>
<dbReference type="PROSITE" id="PS00198">
    <property type="entry name" value="4FE4S_FER_1"/>
    <property type="match status" value="1"/>
</dbReference>
<dbReference type="SUPFAM" id="SSF52540">
    <property type="entry name" value="P-loop containing nucleoside triphosphate hydrolases"/>
    <property type="match status" value="1"/>
</dbReference>
<dbReference type="InterPro" id="IPR002586">
    <property type="entry name" value="CobQ/CobB/MinD/ParA_Nub-bd_dom"/>
</dbReference>
<dbReference type="GO" id="GO:0046872">
    <property type="term" value="F:metal ion binding"/>
    <property type="evidence" value="ECO:0007669"/>
    <property type="project" value="UniProtKB-KW"/>
</dbReference>
<keyword evidence="3" id="KW-0411">Iron-sulfur</keyword>
<feature type="domain" description="4Fe-4S ferredoxin-type" evidence="4">
    <location>
        <begin position="57"/>
        <end position="86"/>
    </location>
</feature>
<dbReference type="EMBL" id="PNIK01000011">
    <property type="protein sequence ID" value="PMP68901.1"/>
    <property type="molecule type" value="Genomic_DNA"/>
</dbReference>